<evidence type="ECO:0000256" key="3">
    <source>
        <dbReference type="ARBA" id="ARBA00023163"/>
    </source>
</evidence>
<keyword evidence="2 4" id="KW-0238">DNA-binding</keyword>
<dbReference type="SUPFAM" id="SSF46689">
    <property type="entry name" value="Homeodomain-like"/>
    <property type="match status" value="1"/>
</dbReference>
<evidence type="ECO:0000256" key="1">
    <source>
        <dbReference type="ARBA" id="ARBA00023015"/>
    </source>
</evidence>
<gene>
    <name evidence="6" type="ORF">OHU69_01575</name>
</gene>
<organism evidence="6">
    <name type="scientific">Streptomyces sp. NBC_00119</name>
    <dbReference type="NCBI Taxonomy" id="2975659"/>
    <lineage>
        <taxon>Bacteria</taxon>
        <taxon>Bacillati</taxon>
        <taxon>Actinomycetota</taxon>
        <taxon>Actinomycetes</taxon>
        <taxon>Kitasatosporales</taxon>
        <taxon>Streptomycetaceae</taxon>
        <taxon>Streptomyces</taxon>
    </lineage>
</organism>
<evidence type="ECO:0000313" key="6">
    <source>
        <dbReference type="EMBL" id="WTS09914.1"/>
    </source>
</evidence>
<accession>A0AAU1TWB1</accession>
<dbReference type="InterPro" id="IPR009057">
    <property type="entry name" value="Homeodomain-like_sf"/>
</dbReference>
<dbReference type="AlphaFoldDB" id="A0AAU1TWB1"/>
<dbReference type="PANTHER" id="PTHR47506:SF1">
    <property type="entry name" value="HTH-TYPE TRANSCRIPTIONAL REGULATOR YJDC"/>
    <property type="match status" value="1"/>
</dbReference>
<dbReference type="SUPFAM" id="SSF48498">
    <property type="entry name" value="Tetracyclin repressor-like, C-terminal domain"/>
    <property type="match status" value="1"/>
</dbReference>
<dbReference type="PROSITE" id="PS50977">
    <property type="entry name" value="HTH_TETR_2"/>
    <property type="match status" value="1"/>
</dbReference>
<evidence type="ECO:0000256" key="2">
    <source>
        <dbReference type="ARBA" id="ARBA00023125"/>
    </source>
</evidence>
<evidence type="ECO:0000256" key="4">
    <source>
        <dbReference type="PROSITE-ProRule" id="PRU00335"/>
    </source>
</evidence>
<dbReference type="InterPro" id="IPR054156">
    <property type="entry name" value="YxaF_TetR_C"/>
</dbReference>
<feature type="DNA-binding region" description="H-T-H motif" evidence="4">
    <location>
        <begin position="99"/>
        <end position="118"/>
    </location>
</feature>
<dbReference type="PANTHER" id="PTHR47506">
    <property type="entry name" value="TRANSCRIPTIONAL REGULATORY PROTEIN"/>
    <property type="match status" value="1"/>
</dbReference>
<name>A0AAU1TWB1_9ACTN</name>
<dbReference type="InterPro" id="IPR001647">
    <property type="entry name" value="HTH_TetR"/>
</dbReference>
<keyword evidence="3" id="KW-0804">Transcription</keyword>
<sequence>MTITSGQLGEGAVGLMLREASVRVESEGSSLAVDAGTRGVQALSPEATMAAPHSKVGLMAEDDVAPSKRRLTPRGAVTRDRIVQAAADLFYVKGVNSVTLDDVRAVSGTSKSQLYRHFADKDELVHGVIELRAQQILERDRLHLERMSSFRALERWSESIIRLNSLKDGAYGCALGSLVGARAAQDSAARDLLAEKFGEWEELIAAGLRRMQENGELKKEADAAKLAVAVMSALQGSYLLAQMTRDVEPMRIAMDMALGHVKTYTVS</sequence>
<protein>
    <submittedName>
        <fullName evidence="6">TetR/AcrR family transcriptional regulator</fullName>
    </submittedName>
</protein>
<dbReference type="Pfam" id="PF21993">
    <property type="entry name" value="TetR_C_13_2"/>
    <property type="match status" value="1"/>
</dbReference>
<dbReference type="Pfam" id="PF00440">
    <property type="entry name" value="TetR_N"/>
    <property type="match status" value="1"/>
</dbReference>
<dbReference type="PRINTS" id="PR00455">
    <property type="entry name" value="HTHTETR"/>
</dbReference>
<keyword evidence="1" id="KW-0805">Transcription regulation</keyword>
<dbReference type="InterPro" id="IPR036271">
    <property type="entry name" value="Tet_transcr_reg_TetR-rel_C_sf"/>
</dbReference>
<evidence type="ECO:0000259" key="5">
    <source>
        <dbReference type="PROSITE" id="PS50977"/>
    </source>
</evidence>
<reference evidence="6" key="1">
    <citation type="submission" date="2022-10" db="EMBL/GenBank/DDBJ databases">
        <title>The complete genomes of actinobacterial strains from the NBC collection.</title>
        <authorList>
            <person name="Joergensen T.S."/>
            <person name="Alvarez Arevalo M."/>
            <person name="Sterndorff E.B."/>
            <person name="Faurdal D."/>
            <person name="Vuksanovic O."/>
            <person name="Mourched A.-S."/>
            <person name="Charusanti P."/>
            <person name="Shaw S."/>
            <person name="Blin K."/>
            <person name="Weber T."/>
        </authorList>
    </citation>
    <scope>NUCLEOTIDE SEQUENCE</scope>
    <source>
        <strain evidence="6">NBC_00119</strain>
    </source>
</reference>
<feature type="domain" description="HTH tetR-type" evidence="5">
    <location>
        <begin position="76"/>
        <end position="136"/>
    </location>
</feature>
<dbReference type="Gene3D" id="1.10.357.10">
    <property type="entry name" value="Tetracycline Repressor, domain 2"/>
    <property type="match status" value="1"/>
</dbReference>
<dbReference type="GO" id="GO:0003677">
    <property type="term" value="F:DNA binding"/>
    <property type="evidence" value="ECO:0007669"/>
    <property type="project" value="UniProtKB-UniRule"/>
</dbReference>
<dbReference type="EMBL" id="CP108195">
    <property type="protein sequence ID" value="WTS09914.1"/>
    <property type="molecule type" value="Genomic_DNA"/>
</dbReference>
<proteinExistence type="predicted"/>